<gene>
    <name evidence="7" type="ORF">NKR23_g5841</name>
</gene>
<evidence type="ECO:0000256" key="3">
    <source>
        <dbReference type="ARBA" id="ARBA00022723"/>
    </source>
</evidence>
<evidence type="ECO:0000256" key="4">
    <source>
        <dbReference type="ARBA" id="ARBA00022801"/>
    </source>
</evidence>
<dbReference type="SUPFAM" id="SSF56655">
    <property type="entry name" value="Carbohydrate phosphatase"/>
    <property type="match status" value="1"/>
</dbReference>
<evidence type="ECO:0000313" key="7">
    <source>
        <dbReference type="EMBL" id="KAJ9144644.1"/>
    </source>
</evidence>
<sequence length="356" mass="37855">MAPALYARERLAAELAVQRASLLTKRILASVNKGEFAKADSTPVTIADFAAQALLIGALRAAFPSDGFLGEESADALRADPELRERVWGLVASTRLDDAESEALLGRPSTVEDMLDAIDLGGRGAGGAEGRIWVMDPVDGTATFLRGEQYAVSLALIEDGRERVGILGCPNLSLESGRVVETVVDSHGCGLMLSAVRGQGAAIRPMGNGALQPARPIERLGDGSADLKDLHIVDCSQSSVWRREKVKEVATRLGATYPGTDVWSSHMRYAALIVGGGDAQLRISRPQGRKQNYIWDHAGAQLIFTEVGGKITDLDGKEIDFGAGRELAKNRGVIAARRGVHARILAVVNQVLEAGD</sequence>
<evidence type="ECO:0000256" key="5">
    <source>
        <dbReference type="ARBA" id="ARBA00022842"/>
    </source>
</evidence>
<dbReference type="InterPro" id="IPR051090">
    <property type="entry name" value="Inositol_monoP_superfamily"/>
</dbReference>
<dbReference type="InterPro" id="IPR020583">
    <property type="entry name" value="Inositol_monoP_metal-BS"/>
</dbReference>
<name>A0AA38VTD6_9PEZI</name>
<accession>A0AA38VTD6</accession>
<evidence type="ECO:0000256" key="1">
    <source>
        <dbReference type="ARBA" id="ARBA00001946"/>
    </source>
</evidence>
<keyword evidence="5 6" id="KW-0460">Magnesium</keyword>
<dbReference type="PANTHER" id="PTHR43200:SF2">
    <property type="entry name" value="3'(2'),5'-BISPHOSPHATE NUCLEOTIDASE"/>
    <property type="match status" value="1"/>
</dbReference>
<evidence type="ECO:0000256" key="6">
    <source>
        <dbReference type="PIRSR" id="PIRSR600760-2"/>
    </source>
</evidence>
<dbReference type="Proteomes" id="UP001174694">
    <property type="component" value="Unassembled WGS sequence"/>
</dbReference>
<reference evidence="7" key="1">
    <citation type="submission" date="2022-07" db="EMBL/GenBank/DDBJ databases">
        <title>Fungi with potential for degradation of polypropylene.</title>
        <authorList>
            <person name="Gostincar C."/>
        </authorList>
    </citation>
    <scope>NUCLEOTIDE SEQUENCE</scope>
    <source>
        <strain evidence="7">EXF-13308</strain>
    </source>
</reference>
<dbReference type="GO" id="GO:0000103">
    <property type="term" value="P:sulfate assimilation"/>
    <property type="evidence" value="ECO:0007669"/>
    <property type="project" value="TreeGrafter"/>
</dbReference>
<comment type="caution">
    <text evidence="7">The sequence shown here is derived from an EMBL/GenBank/DDBJ whole genome shotgun (WGS) entry which is preliminary data.</text>
</comment>
<feature type="binding site" evidence="6">
    <location>
        <position position="136"/>
    </location>
    <ligand>
        <name>Mg(2+)</name>
        <dbReference type="ChEBI" id="CHEBI:18420"/>
        <label>1</label>
        <note>catalytic</note>
    </ligand>
</feature>
<dbReference type="Gene3D" id="3.30.540.10">
    <property type="entry name" value="Fructose-1,6-Bisphosphatase, subunit A, domain 1"/>
    <property type="match status" value="1"/>
</dbReference>
<dbReference type="PROSITE" id="PS00629">
    <property type="entry name" value="IMP_1"/>
    <property type="match status" value="1"/>
</dbReference>
<keyword evidence="8" id="KW-1185">Reference proteome</keyword>
<comment type="cofactor">
    <cofactor evidence="1 6">
        <name>Mg(2+)</name>
        <dbReference type="ChEBI" id="CHEBI:18420"/>
    </cofactor>
</comment>
<dbReference type="InterPro" id="IPR000760">
    <property type="entry name" value="Inositol_monophosphatase-like"/>
</dbReference>
<evidence type="ECO:0000256" key="2">
    <source>
        <dbReference type="ARBA" id="ARBA00009759"/>
    </source>
</evidence>
<evidence type="ECO:0000313" key="8">
    <source>
        <dbReference type="Proteomes" id="UP001174694"/>
    </source>
</evidence>
<proteinExistence type="inferred from homology"/>
<organism evidence="7 8">
    <name type="scientific">Pleurostoma richardsiae</name>
    <dbReference type="NCBI Taxonomy" id="41990"/>
    <lineage>
        <taxon>Eukaryota</taxon>
        <taxon>Fungi</taxon>
        <taxon>Dikarya</taxon>
        <taxon>Ascomycota</taxon>
        <taxon>Pezizomycotina</taxon>
        <taxon>Sordariomycetes</taxon>
        <taxon>Sordariomycetidae</taxon>
        <taxon>Calosphaeriales</taxon>
        <taxon>Pleurostomataceae</taxon>
        <taxon>Pleurostoma</taxon>
    </lineage>
</organism>
<keyword evidence="4" id="KW-0378">Hydrolase</keyword>
<dbReference type="Gene3D" id="3.40.190.80">
    <property type="match status" value="1"/>
</dbReference>
<comment type="similarity">
    <text evidence="2">Belongs to the inositol monophosphatase superfamily.</text>
</comment>
<dbReference type="PANTHER" id="PTHR43200">
    <property type="entry name" value="PHOSPHATASE"/>
    <property type="match status" value="1"/>
</dbReference>
<feature type="binding site" evidence="6">
    <location>
        <position position="71"/>
    </location>
    <ligand>
        <name>Mg(2+)</name>
        <dbReference type="ChEBI" id="CHEBI:18420"/>
        <label>1</label>
        <note>catalytic</note>
    </ligand>
</feature>
<dbReference type="AlphaFoldDB" id="A0AA38VTD6"/>
<feature type="binding site" evidence="6">
    <location>
        <position position="139"/>
    </location>
    <ligand>
        <name>Mg(2+)</name>
        <dbReference type="ChEBI" id="CHEBI:18420"/>
        <label>1</label>
        <note>catalytic</note>
    </ligand>
</feature>
<dbReference type="CDD" id="cd01517">
    <property type="entry name" value="PAP_phosphatase"/>
    <property type="match status" value="1"/>
</dbReference>
<protein>
    <submittedName>
        <fullName evidence="7">3',5'-bisphosphate nucleotidase</fullName>
    </submittedName>
</protein>
<dbReference type="EMBL" id="JANBVO010000016">
    <property type="protein sequence ID" value="KAJ9144644.1"/>
    <property type="molecule type" value="Genomic_DNA"/>
</dbReference>
<dbReference type="GO" id="GO:0046872">
    <property type="term" value="F:metal ion binding"/>
    <property type="evidence" value="ECO:0007669"/>
    <property type="project" value="UniProtKB-KW"/>
</dbReference>
<dbReference type="Pfam" id="PF00459">
    <property type="entry name" value="Inositol_P"/>
    <property type="match status" value="1"/>
</dbReference>
<dbReference type="GO" id="GO:0008441">
    <property type="term" value="F:3'(2'),5'-bisphosphate nucleotidase activity"/>
    <property type="evidence" value="ECO:0007669"/>
    <property type="project" value="TreeGrafter"/>
</dbReference>
<keyword evidence="3 6" id="KW-0479">Metal-binding</keyword>
<feature type="binding site" evidence="6">
    <location>
        <position position="296"/>
    </location>
    <ligand>
        <name>Mg(2+)</name>
        <dbReference type="ChEBI" id="CHEBI:18420"/>
        <label>1</label>
        <note>catalytic</note>
    </ligand>
</feature>